<feature type="compositionally biased region" description="Polar residues" evidence="1">
    <location>
        <begin position="1214"/>
        <end position="1224"/>
    </location>
</feature>
<feature type="compositionally biased region" description="Basic and acidic residues" evidence="1">
    <location>
        <begin position="850"/>
        <end position="859"/>
    </location>
</feature>
<feature type="region of interest" description="Disordered" evidence="1">
    <location>
        <begin position="1043"/>
        <end position="1138"/>
    </location>
</feature>
<feature type="region of interest" description="Disordered" evidence="1">
    <location>
        <begin position="1591"/>
        <end position="1631"/>
    </location>
</feature>
<feature type="region of interest" description="Disordered" evidence="1">
    <location>
        <begin position="1424"/>
        <end position="1446"/>
    </location>
</feature>
<feature type="compositionally biased region" description="Polar residues" evidence="1">
    <location>
        <begin position="1082"/>
        <end position="1093"/>
    </location>
</feature>
<feature type="compositionally biased region" description="Polar residues" evidence="1">
    <location>
        <begin position="1043"/>
        <end position="1053"/>
    </location>
</feature>
<evidence type="ECO:0000313" key="2">
    <source>
        <dbReference type="EMBL" id="KAB1264758.1"/>
    </source>
</evidence>
<name>A0A5N4D0Y7_CAMDR</name>
<proteinExistence type="predicted"/>
<keyword evidence="3" id="KW-1185">Reference proteome</keyword>
<sequence length="1750" mass="188141">MREARVKLQRAEGRGGPEPGPLGMAELLAQPSMKPTHPASALPKQITMALQSRPGWTWEAAVQLLGKGGWWSRGWVCRRACCAWVYMRQKEIVSTTRTDGQATEKTAPTFPAALPSVSAGLKPPPAGCREGLERSGKDSEKAPREGEASRPSSARTALSPAQPCCPLCFPSHPPAGQAASQQASSELCGPARPCAPRTAGSRLLQACSAFSLSRQQRFLKRPCQFSSSWALGTTPSLGSSQGVGQLRPAGWVTPSVVSPGLWWPGHPDCQRLLGLLDWRAFIPSPRKLRTSPRDPLLRRCQTKVLPAWSHPDLVKKYRRPRAWAARSPETPHYQAGCPHTCPTDPAKVKGSCLAQWGRRCWPGRPCGQPARPSRRAGQSPTQGRWGLPGCSGCSVPAGASSPPPPPRTPSLQHCLLWLDQGGGPWELDLCKQSGDDDRRFINILPRTKRLCQPQWDGIRRYSLWEEIGLGGRSLTTRAGVLIKETGVLPHPEKDGQQGTIRGPAPAHRLTPNLLANLLHRTPASRTVRTEAAAADKTHLHHDKRGCGQMPLPITSMAAPERSMARGMGSRVNPGQAGASPEDGVLLQIWASPRWQSREMRKPPAQKMGKVKNSPVFALPWQRSSRATHCCMGSAGTEARASCTRLLRKGLRLYATHGVTKCCHGHHPLPASLLAGKVLGKEANAPSFPTSGLATHLAGSCLLWSSPSLTLNVAKRRWSLGTRTELTHLEWGGEAVILRMGLAARGNNSFIQAWKFEPRPLTFRGRGRGWRVARPVGAGSRPVHLFPLPVVLGSQRCGVGNDSTYLVSEGESPSSERQHRGAEAPGAPEAPRGSTQPQSPSLVYAPESDATEDHRGWPEDRQRRHYRELVGKARRPERRLGINLVKTGWWRSRLHYDRTTTGDTPGCPLPLNGGNQPPSLPGGGLSDPSLVKLGHCLAEIQPKSAPGSLWSLDQRRSIKERQEKHRLAQPPWGRLVPLKMRGDLEAGRVSLYRRGAWVCRGAGRALVCSALWLRTRTQVPGPCLCDHTQKTPAVPSCPALTIRTTADGSDSPSASKCHPRYPGAGETPPLGTSRVRTGEGTWPLSNSYAWNSEQPPKKRGVEAPRDTCRQGHVLTEAEPRGMPPQTKGDKDSLELPEGSNPANTLISDIWSLDLKLTQAPNSRLCLWGWHLVPSPGSALGRTDLGALLGQRDQRHWRAPARQTPQACSLPAGPAGTSSDKAPMGNHNSDPVPSLCCLGSTMTPGPGAPEPLWTGCLASLRPLTHLPSPSFSLFRSQPAAGSFNSSSQVLTPLLSLGCHSFSIPCGYRPQARAPTLSSAWRGLWPEHTHLRGWNRHGTRGAIGAPRSFPAVLQPPHAWLRAPGVPTSDILSADQLLPHQTFSCGNCGSPGPLPGVTRAAAQRGRVVPGRVLLGRNVRPRGALSLQQMTGEAGMDSCSGSIRKPGSHEAASPSLGGALVASVPTCSWLQPITNGGSTVRRWSLFSQPLDPCWPWDAGGRPCILHHGTLPPPDPARVRVHQDGRPYGGSPLPTPQFLPSHMRPLTGSCTEGCRWEEAARFRAKEIEEGLAGSSSGAERMHEAWGRWLGREATDSHARCRGGGEHALGGRSALSSGAKSTTQQVHSEAYAQEKTSQECSQKLYPDARDTGAVEQVGESWQIQTTELRFAAGSSTHGSHGPDAEPGEADADGHAPPASSREVQGGERLISTDRGQHGGYAGGWGVTATKRGGQRATIPTPRGGGMGIWHCTHGGTG</sequence>
<reference evidence="2 3" key="1">
    <citation type="journal article" date="2019" name="Mol. Ecol. Resour.">
        <title>Improving Illumina assemblies with Hi-C and long reads: an example with the North African dromedary.</title>
        <authorList>
            <person name="Elbers J.P."/>
            <person name="Rogers M.F."/>
            <person name="Perelman P.L."/>
            <person name="Proskuryakova A.A."/>
            <person name="Serdyukova N.A."/>
            <person name="Johnson W.E."/>
            <person name="Horin P."/>
            <person name="Corander J."/>
            <person name="Murphy D."/>
            <person name="Burger P.A."/>
        </authorList>
    </citation>
    <scope>NUCLEOTIDE SEQUENCE [LARGE SCALE GENOMIC DNA]</scope>
    <source>
        <strain evidence="2">Drom800</strain>
        <tissue evidence="2">Blood</tissue>
    </source>
</reference>
<feature type="region of interest" description="Disordered" evidence="1">
    <location>
        <begin position="1"/>
        <end position="20"/>
    </location>
</feature>
<feature type="compositionally biased region" description="Polar residues" evidence="1">
    <location>
        <begin position="96"/>
        <end position="106"/>
    </location>
</feature>
<feature type="compositionally biased region" description="Polar residues" evidence="1">
    <location>
        <begin position="1607"/>
        <end position="1620"/>
    </location>
</feature>
<evidence type="ECO:0000256" key="1">
    <source>
        <dbReference type="SAM" id="MobiDB-lite"/>
    </source>
</evidence>
<gene>
    <name evidence="2" type="ORF">Cadr_000019893</name>
</gene>
<dbReference type="Proteomes" id="UP000299084">
    <property type="component" value="Unassembled WGS sequence"/>
</dbReference>
<organism evidence="2 3">
    <name type="scientific">Camelus dromedarius</name>
    <name type="common">Dromedary</name>
    <name type="synonym">Arabian camel</name>
    <dbReference type="NCBI Taxonomy" id="9838"/>
    <lineage>
        <taxon>Eukaryota</taxon>
        <taxon>Metazoa</taxon>
        <taxon>Chordata</taxon>
        <taxon>Craniata</taxon>
        <taxon>Vertebrata</taxon>
        <taxon>Euteleostomi</taxon>
        <taxon>Mammalia</taxon>
        <taxon>Eutheria</taxon>
        <taxon>Laurasiatheria</taxon>
        <taxon>Artiodactyla</taxon>
        <taxon>Tylopoda</taxon>
        <taxon>Camelidae</taxon>
        <taxon>Camelus</taxon>
    </lineage>
</organism>
<comment type="caution">
    <text evidence="2">The sequence shown here is derived from an EMBL/GenBank/DDBJ whole genome shotgun (WGS) entry which is preliminary data.</text>
</comment>
<protein>
    <submittedName>
        <fullName evidence="2">Uncharacterized protein</fullName>
    </submittedName>
</protein>
<feature type="region of interest" description="Disordered" evidence="1">
    <location>
        <begin position="802"/>
        <end position="859"/>
    </location>
</feature>
<feature type="compositionally biased region" description="Low complexity" evidence="1">
    <location>
        <begin position="822"/>
        <end position="832"/>
    </location>
</feature>
<feature type="compositionally biased region" description="Basic and acidic residues" evidence="1">
    <location>
        <begin position="130"/>
        <end position="148"/>
    </location>
</feature>
<feature type="compositionally biased region" description="Polar residues" evidence="1">
    <location>
        <begin position="802"/>
        <end position="812"/>
    </location>
</feature>
<feature type="region of interest" description="Disordered" evidence="1">
    <location>
        <begin position="366"/>
        <end position="385"/>
    </location>
</feature>
<accession>A0A5N4D0Y7</accession>
<feature type="region of interest" description="Disordered" evidence="1">
    <location>
        <begin position="96"/>
        <end position="157"/>
    </location>
</feature>
<feature type="region of interest" description="Disordered" evidence="1">
    <location>
        <begin position="1197"/>
        <end position="1224"/>
    </location>
</feature>
<feature type="region of interest" description="Disordered" evidence="1">
    <location>
        <begin position="1666"/>
        <end position="1739"/>
    </location>
</feature>
<evidence type="ECO:0000313" key="3">
    <source>
        <dbReference type="Proteomes" id="UP000299084"/>
    </source>
</evidence>
<dbReference type="EMBL" id="JWIN03000016">
    <property type="protein sequence ID" value="KAB1264758.1"/>
    <property type="molecule type" value="Genomic_DNA"/>
</dbReference>
<feature type="compositionally biased region" description="Basic and acidic residues" evidence="1">
    <location>
        <begin position="1"/>
        <end position="15"/>
    </location>
</feature>
<feature type="compositionally biased region" description="Basic and acidic residues" evidence="1">
    <location>
        <begin position="1094"/>
        <end position="1118"/>
    </location>
</feature>